<evidence type="ECO:0000313" key="1">
    <source>
        <dbReference type="EMBL" id="MCB7282441.1"/>
    </source>
</evidence>
<dbReference type="Proteomes" id="UP001199363">
    <property type="component" value="Unassembled WGS sequence"/>
</dbReference>
<dbReference type="EMBL" id="JAJCQG010000053">
    <property type="protein sequence ID" value="MCB7282441.1"/>
    <property type="molecule type" value="Genomic_DNA"/>
</dbReference>
<dbReference type="PANTHER" id="PTHR36455">
    <property type="match status" value="1"/>
</dbReference>
<protein>
    <submittedName>
        <fullName evidence="1">IS66 family insertion sequence element accessory protein TnpB</fullName>
    </submittedName>
</protein>
<organism evidence="1 2">
    <name type="scientific">Phocaeicola vulgatus</name>
    <name type="common">Bacteroides vulgatus</name>
    <dbReference type="NCBI Taxonomy" id="821"/>
    <lineage>
        <taxon>Bacteria</taxon>
        <taxon>Pseudomonadati</taxon>
        <taxon>Bacteroidota</taxon>
        <taxon>Bacteroidia</taxon>
        <taxon>Bacteroidales</taxon>
        <taxon>Bacteroidaceae</taxon>
        <taxon>Phocaeicola</taxon>
    </lineage>
</organism>
<dbReference type="Pfam" id="PF05717">
    <property type="entry name" value="TnpB_IS66"/>
    <property type="match status" value="1"/>
</dbReference>
<dbReference type="InterPro" id="IPR008878">
    <property type="entry name" value="Transposase_IS66_Orf2"/>
</dbReference>
<comment type="caution">
    <text evidence="1">The sequence shown here is derived from an EMBL/GenBank/DDBJ whole genome shotgun (WGS) entry which is preliminary data.</text>
</comment>
<dbReference type="AlphaFoldDB" id="A0AAW4UWY5"/>
<evidence type="ECO:0000313" key="2">
    <source>
        <dbReference type="Proteomes" id="UP001199363"/>
    </source>
</evidence>
<reference evidence="1" key="1">
    <citation type="submission" date="2021-10" db="EMBL/GenBank/DDBJ databases">
        <title>Collection of gut derived symbiotic bacterial strains cultured from healthy donors.</title>
        <authorList>
            <person name="Lin H."/>
            <person name="Littmann E."/>
            <person name="Kohout C."/>
            <person name="Pamer E.G."/>
        </authorList>
    </citation>
    <scope>NUCLEOTIDE SEQUENCE</scope>
    <source>
        <strain evidence="1">DFI.1.167</strain>
    </source>
</reference>
<dbReference type="RefSeq" id="WP_072531207.1">
    <property type="nucleotide sequence ID" value="NZ_JAHOOU010000038.1"/>
</dbReference>
<dbReference type="NCBIfam" id="NF033819">
    <property type="entry name" value="IS66_TnpB"/>
    <property type="match status" value="1"/>
</dbReference>
<sequence length="122" mass="14149">MFSLNDSMRYLLYNRPTDMRKSFHTLSGIITDAMGQDPSNGNVYIFINRARDRIKLLHWEPGGMVLYSKLLEAGTLGKPDSANDNEVCTNIEWRELVMIVEGIMEARDSRRTRLENLQKLRK</sequence>
<name>A0AAW4UWY5_PHOVU</name>
<proteinExistence type="predicted"/>
<accession>A0AAW4UWY5</accession>
<dbReference type="PANTHER" id="PTHR36455:SF1">
    <property type="entry name" value="BLR8292 PROTEIN"/>
    <property type="match status" value="1"/>
</dbReference>
<gene>
    <name evidence="1" type="primary">tnpB</name>
    <name evidence="1" type="ORF">LI282_15535</name>
</gene>